<dbReference type="STRING" id="1032480.MLP_21550"/>
<dbReference type="KEGG" id="mph:MLP_21550"/>
<reference evidence="2 3" key="1">
    <citation type="submission" date="2011-05" db="EMBL/GenBank/DDBJ databases">
        <title>Whole genome sequence of Microlunatus phosphovorus NM-1.</title>
        <authorList>
            <person name="Hosoyama A."/>
            <person name="Sasaki K."/>
            <person name="Harada T."/>
            <person name="Igarashi R."/>
            <person name="Kawakoshi A."/>
            <person name="Sasagawa M."/>
            <person name="Fukada J."/>
            <person name="Nakamura S."/>
            <person name="Katano Y."/>
            <person name="Hanada S."/>
            <person name="Kamagata Y."/>
            <person name="Nakamura N."/>
            <person name="Yamazaki S."/>
            <person name="Fujita N."/>
        </authorList>
    </citation>
    <scope>NUCLEOTIDE SEQUENCE [LARGE SCALE GENOMIC DNA]</scope>
    <source>
        <strain evidence="3">ATCC 700054 / DSM 10555 / JCM 9379 / NBRC 101784 / NCIMB 13414 / VKM Ac-1990 / NM-1</strain>
    </source>
</reference>
<dbReference type="HOGENOM" id="CLU_2047005_0_0_11"/>
<dbReference type="RefSeq" id="WP_013863041.1">
    <property type="nucleotide sequence ID" value="NC_015635.1"/>
</dbReference>
<dbReference type="EMBL" id="AP012204">
    <property type="protein sequence ID" value="BAK35169.1"/>
    <property type="molecule type" value="Genomic_DNA"/>
</dbReference>
<protein>
    <submittedName>
        <fullName evidence="2">Uncharacterized protein</fullName>
    </submittedName>
</protein>
<gene>
    <name evidence="2" type="ordered locus">MLP_21550</name>
</gene>
<dbReference type="Proteomes" id="UP000007947">
    <property type="component" value="Chromosome"/>
</dbReference>
<dbReference type="AlphaFoldDB" id="F5XDZ6"/>
<evidence type="ECO:0000313" key="3">
    <source>
        <dbReference type="Proteomes" id="UP000007947"/>
    </source>
</evidence>
<feature type="region of interest" description="Disordered" evidence="1">
    <location>
        <begin position="83"/>
        <end position="120"/>
    </location>
</feature>
<proteinExistence type="predicted"/>
<name>F5XDZ6_MICPN</name>
<sequence length="120" mass="12901">MSDLPVLVRRVSDVEVGPEYVELAVDGFAGVHLDGAPGWLTGEDPLALGVELSMPNLPDLHPPAASPHPHRVRIDVLGPQLLRIRSAPPADGDRDRPEATYCSFPDAGDRGSGADRDHRR</sequence>
<organism evidence="2 3">
    <name type="scientific">Microlunatus phosphovorus (strain ATCC 700054 / DSM 10555 / JCM 9379 / NBRC 101784 / NCIMB 13414 / VKM Ac-1990 / NM-1)</name>
    <dbReference type="NCBI Taxonomy" id="1032480"/>
    <lineage>
        <taxon>Bacteria</taxon>
        <taxon>Bacillati</taxon>
        <taxon>Actinomycetota</taxon>
        <taxon>Actinomycetes</taxon>
        <taxon>Propionibacteriales</taxon>
        <taxon>Propionibacteriaceae</taxon>
        <taxon>Microlunatus</taxon>
    </lineage>
</organism>
<evidence type="ECO:0000256" key="1">
    <source>
        <dbReference type="SAM" id="MobiDB-lite"/>
    </source>
</evidence>
<accession>F5XDZ6</accession>
<keyword evidence="3" id="KW-1185">Reference proteome</keyword>
<evidence type="ECO:0000313" key="2">
    <source>
        <dbReference type="EMBL" id="BAK35169.1"/>
    </source>
</evidence>
<feature type="compositionally biased region" description="Basic and acidic residues" evidence="1">
    <location>
        <begin position="107"/>
        <end position="120"/>
    </location>
</feature>